<comment type="similarity">
    <text evidence="8">Belongs to the G-protein coupled receptor 1 family.</text>
</comment>
<proteinExistence type="inferred from homology"/>
<evidence type="ECO:0000256" key="6">
    <source>
        <dbReference type="ARBA" id="ARBA00023170"/>
    </source>
</evidence>
<evidence type="ECO:0000259" key="11">
    <source>
        <dbReference type="PROSITE" id="PS50262"/>
    </source>
</evidence>
<accession>A0A2G8JHG4</accession>
<feature type="transmembrane region" description="Helical" evidence="10">
    <location>
        <begin position="255"/>
        <end position="272"/>
    </location>
</feature>
<gene>
    <name evidence="12" type="ORF">BSL78_27971</name>
</gene>
<dbReference type="SUPFAM" id="SSF81321">
    <property type="entry name" value="Family A G protein-coupled receptor-like"/>
    <property type="match status" value="1"/>
</dbReference>
<keyword evidence="6 8" id="KW-0675">Receptor</keyword>
<dbReference type="InterPro" id="IPR000276">
    <property type="entry name" value="GPCR_Rhodpsn"/>
</dbReference>
<feature type="transmembrane region" description="Helical" evidence="10">
    <location>
        <begin position="66"/>
        <end position="91"/>
    </location>
</feature>
<sequence>MLSIVTTPVHNRASVDAAESLLYTDLQVAIFRFVLPIVFVFGVLNNVAFIYVVVHSQSMQTITNKCLVHLSIADLLFLIVAIGERFWSYLYSPITPDDTPYGVVGCSTFKLARSASYFASLAFVTVVSIERFNAVCRYQRKRDATTYRNIIIGCWLASFVLSLTFIPSVSILHCNTLQWPEEPPFQDFGDREWFICLPQSDWQATYTDAMQAIPFFFLLIANLCLYVCIIRGLNAAVKRADLTGKRLRNTAIRNQIAWMLIANGVIFFTLLSPREISFIIKSTLAPSATHTDFYTNISEITSILSYINSGINPIVYSILSSKHRKAFQDAFLPEKCSPRPEKSANCAGYLQPIVGQTDETSMGYRHSPRLGVRTERTETETV</sequence>
<dbReference type="Pfam" id="PF00001">
    <property type="entry name" value="7tm_1"/>
    <property type="match status" value="1"/>
</dbReference>
<dbReference type="AlphaFoldDB" id="A0A2G8JHG4"/>
<evidence type="ECO:0000256" key="1">
    <source>
        <dbReference type="ARBA" id="ARBA00004141"/>
    </source>
</evidence>
<feature type="domain" description="G-protein coupled receptors family 1 profile" evidence="11">
    <location>
        <begin position="45"/>
        <end position="316"/>
    </location>
</feature>
<protein>
    <submittedName>
        <fullName evidence="12">Putative kappa-type opioid receptor-like</fullName>
    </submittedName>
</protein>
<evidence type="ECO:0000313" key="12">
    <source>
        <dbReference type="EMBL" id="PIK35204.1"/>
    </source>
</evidence>
<keyword evidence="13" id="KW-1185">Reference proteome</keyword>
<dbReference type="PROSITE" id="PS50262">
    <property type="entry name" value="G_PROTEIN_RECEP_F1_2"/>
    <property type="match status" value="1"/>
</dbReference>
<evidence type="ECO:0000256" key="3">
    <source>
        <dbReference type="ARBA" id="ARBA00022989"/>
    </source>
</evidence>
<evidence type="ECO:0000256" key="9">
    <source>
        <dbReference type="SAM" id="MobiDB-lite"/>
    </source>
</evidence>
<dbReference type="GO" id="GO:0004930">
    <property type="term" value="F:G protein-coupled receptor activity"/>
    <property type="evidence" value="ECO:0007669"/>
    <property type="project" value="UniProtKB-KW"/>
</dbReference>
<dbReference type="EMBL" id="MRZV01001958">
    <property type="protein sequence ID" value="PIK35204.1"/>
    <property type="molecule type" value="Genomic_DNA"/>
</dbReference>
<dbReference type="PRINTS" id="PR00237">
    <property type="entry name" value="GPCRRHODOPSN"/>
</dbReference>
<keyword evidence="4 8" id="KW-0297">G-protein coupled receptor</keyword>
<dbReference type="PANTHER" id="PTHR24243:SF208">
    <property type="entry name" value="PYROKININ-1 RECEPTOR"/>
    <property type="match status" value="1"/>
</dbReference>
<keyword evidence="2 8" id="KW-0812">Transmembrane</keyword>
<comment type="subcellular location">
    <subcellularLocation>
        <location evidence="1">Membrane</location>
        <topology evidence="1">Multi-pass membrane protein</topology>
    </subcellularLocation>
</comment>
<keyword evidence="5 10" id="KW-0472">Membrane</keyword>
<feature type="transmembrane region" description="Helical" evidence="10">
    <location>
        <begin position="150"/>
        <end position="172"/>
    </location>
</feature>
<dbReference type="STRING" id="307972.A0A2G8JHG4"/>
<dbReference type="Gene3D" id="1.20.1070.10">
    <property type="entry name" value="Rhodopsin 7-helix transmembrane proteins"/>
    <property type="match status" value="1"/>
</dbReference>
<feature type="region of interest" description="Disordered" evidence="9">
    <location>
        <begin position="361"/>
        <end position="382"/>
    </location>
</feature>
<dbReference type="GO" id="GO:0005886">
    <property type="term" value="C:plasma membrane"/>
    <property type="evidence" value="ECO:0007669"/>
    <property type="project" value="TreeGrafter"/>
</dbReference>
<keyword evidence="3 10" id="KW-1133">Transmembrane helix</keyword>
<evidence type="ECO:0000256" key="10">
    <source>
        <dbReference type="SAM" id="Phobius"/>
    </source>
</evidence>
<evidence type="ECO:0000256" key="4">
    <source>
        <dbReference type="ARBA" id="ARBA00023040"/>
    </source>
</evidence>
<evidence type="ECO:0000256" key="7">
    <source>
        <dbReference type="ARBA" id="ARBA00023224"/>
    </source>
</evidence>
<keyword evidence="7 8" id="KW-0807">Transducer</keyword>
<feature type="transmembrane region" description="Helical" evidence="10">
    <location>
        <begin position="111"/>
        <end position="129"/>
    </location>
</feature>
<evidence type="ECO:0000256" key="8">
    <source>
        <dbReference type="RuleBase" id="RU000688"/>
    </source>
</evidence>
<organism evidence="12 13">
    <name type="scientific">Stichopus japonicus</name>
    <name type="common">Sea cucumber</name>
    <dbReference type="NCBI Taxonomy" id="307972"/>
    <lineage>
        <taxon>Eukaryota</taxon>
        <taxon>Metazoa</taxon>
        <taxon>Echinodermata</taxon>
        <taxon>Eleutherozoa</taxon>
        <taxon>Echinozoa</taxon>
        <taxon>Holothuroidea</taxon>
        <taxon>Aspidochirotacea</taxon>
        <taxon>Aspidochirotida</taxon>
        <taxon>Stichopodidae</taxon>
        <taxon>Apostichopus</taxon>
    </lineage>
</organism>
<feature type="transmembrane region" description="Helical" evidence="10">
    <location>
        <begin position="212"/>
        <end position="234"/>
    </location>
</feature>
<feature type="compositionally biased region" description="Basic and acidic residues" evidence="9">
    <location>
        <begin position="372"/>
        <end position="382"/>
    </location>
</feature>
<dbReference type="Proteomes" id="UP000230750">
    <property type="component" value="Unassembled WGS sequence"/>
</dbReference>
<dbReference type="PROSITE" id="PS00237">
    <property type="entry name" value="G_PROTEIN_RECEP_F1_1"/>
    <property type="match status" value="1"/>
</dbReference>
<dbReference type="PANTHER" id="PTHR24243">
    <property type="entry name" value="G-PROTEIN COUPLED RECEPTOR"/>
    <property type="match status" value="1"/>
</dbReference>
<dbReference type="CDD" id="cd00637">
    <property type="entry name" value="7tm_classA_rhodopsin-like"/>
    <property type="match status" value="1"/>
</dbReference>
<dbReference type="InterPro" id="IPR017452">
    <property type="entry name" value="GPCR_Rhodpsn_7TM"/>
</dbReference>
<evidence type="ECO:0000256" key="5">
    <source>
        <dbReference type="ARBA" id="ARBA00023136"/>
    </source>
</evidence>
<evidence type="ECO:0000256" key="2">
    <source>
        <dbReference type="ARBA" id="ARBA00022692"/>
    </source>
</evidence>
<feature type="transmembrane region" description="Helical" evidence="10">
    <location>
        <begin position="29"/>
        <end position="54"/>
    </location>
</feature>
<reference evidence="12 13" key="1">
    <citation type="journal article" date="2017" name="PLoS Biol.">
        <title>The sea cucumber genome provides insights into morphological evolution and visceral regeneration.</title>
        <authorList>
            <person name="Zhang X."/>
            <person name="Sun L."/>
            <person name="Yuan J."/>
            <person name="Sun Y."/>
            <person name="Gao Y."/>
            <person name="Zhang L."/>
            <person name="Li S."/>
            <person name="Dai H."/>
            <person name="Hamel J.F."/>
            <person name="Liu C."/>
            <person name="Yu Y."/>
            <person name="Liu S."/>
            <person name="Lin W."/>
            <person name="Guo K."/>
            <person name="Jin S."/>
            <person name="Xu P."/>
            <person name="Storey K.B."/>
            <person name="Huan P."/>
            <person name="Zhang T."/>
            <person name="Zhou Y."/>
            <person name="Zhang J."/>
            <person name="Lin C."/>
            <person name="Li X."/>
            <person name="Xing L."/>
            <person name="Huo D."/>
            <person name="Sun M."/>
            <person name="Wang L."/>
            <person name="Mercier A."/>
            <person name="Li F."/>
            <person name="Yang H."/>
            <person name="Xiang J."/>
        </authorList>
    </citation>
    <scope>NUCLEOTIDE SEQUENCE [LARGE SCALE GENOMIC DNA]</scope>
    <source>
        <strain evidence="12">Shaxun</strain>
        <tissue evidence="12">Muscle</tissue>
    </source>
</reference>
<dbReference type="OrthoDB" id="10036964at2759"/>
<evidence type="ECO:0000313" key="13">
    <source>
        <dbReference type="Proteomes" id="UP000230750"/>
    </source>
</evidence>
<comment type="caution">
    <text evidence="12">The sequence shown here is derived from an EMBL/GenBank/DDBJ whole genome shotgun (WGS) entry which is preliminary data.</text>
</comment>
<name>A0A2G8JHG4_STIJA</name>